<keyword evidence="2" id="KW-1185">Reference proteome</keyword>
<gene>
    <name evidence="1" type="ORF">SAMN05216227_10297</name>
</gene>
<evidence type="ECO:0000313" key="2">
    <source>
        <dbReference type="Proteomes" id="UP000183002"/>
    </source>
</evidence>
<evidence type="ECO:0000313" key="1">
    <source>
        <dbReference type="EMBL" id="SEN87461.1"/>
    </source>
</evidence>
<sequence length="42" mass="4607">MLFANMGDKNHANHCPLVHVNMHERAVVGSLGGLATHETHEM</sequence>
<name>A0A1H8K3W9_9RHOB</name>
<dbReference type="Proteomes" id="UP000183002">
    <property type="component" value="Unassembled WGS sequence"/>
</dbReference>
<dbReference type="AlphaFoldDB" id="A0A1H8K3W9"/>
<proteinExistence type="predicted"/>
<reference evidence="1 2" key="1">
    <citation type="submission" date="2016-10" db="EMBL/GenBank/DDBJ databases">
        <authorList>
            <person name="de Groot N.N."/>
        </authorList>
    </citation>
    <scope>NUCLEOTIDE SEQUENCE [LARGE SCALE GENOMIC DNA]</scope>
    <source>
        <strain evidence="1 2">CGMCC 1.10836</strain>
    </source>
</reference>
<dbReference type="EMBL" id="FOCO01000029">
    <property type="protein sequence ID" value="SEN87461.1"/>
    <property type="molecule type" value="Genomic_DNA"/>
</dbReference>
<organism evidence="1 2">
    <name type="scientific">Pseudorhodobacter antarcticus</name>
    <dbReference type="NCBI Taxonomy" id="1077947"/>
    <lineage>
        <taxon>Bacteria</taxon>
        <taxon>Pseudomonadati</taxon>
        <taxon>Pseudomonadota</taxon>
        <taxon>Alphaproteobacteria</taxon>
        <taxon>Rhodobacterales</taxon>
        <taxon>Paracoccaceae</taxon>
        <taxon>Pseudorhodobacter</taxon>
    </lineage>
</organism>
<protein>
    <submittedName>
        <fullName evidence="1">Uncharacterized protein</fullName>
    </submittedName>
</protein>
<accession>A0A1H8K3W9</accession>